<evidence type="ECO:0000259" key="15">
    <source>
        <dbReference type="PROSITE" id="PS51918"/>
    </source>
</evidence>
<dbReference type="STRING" id="1120975.SAMN02746064_00017"/>
<dbReference type="SFLD" id="SFLDF00281">
    <property type="entry name" value="FeMo_cofactor_biosynthesis_pro"/>
    <property type="match status" value="1"/>
</dbReference>
<keyword evidence="7" id="KW-0949">S-adenosyl-L-methionine</keyword>
<evidence type="ECO:0000256" key="13">
    <source>
        <dbReference type="ARBA" id="ARBA00030926"/>
    </source>
</evidence>
<evidence type="ECO:0000256" key="10">
    <source>
        <dbReference type="ARBA" id="ARBA00023014"/>
    </source>
</evidence>
<dbReference type="SFLD" id="SFLDG01067">
    <property type="entry name" value="SPASM/twitch_domain_containing"/>
    <property type="match status" value="1"/>
</dbReference>
<comment type="similarity">
    <text evidence="4">Belongs to the radical SAM superfamily. NifB family.</text>
</comment>
<dbReference type="InterPro" id="IPR007197">
    <property type="entry name" value="rSAM"/>
</dbReference>
<accession>A0A1M4S465</accession>
<keyword evidence="11" id="KW-0535">Nitrogen fixation</keyword>
<keyword evidence="17" id="KW-1185">Reference proteome</keyword>
<dbReference type="AlphaFoldDB" id="A0A1M4S465"/>
<dbReference type="GO" id="GO:0046872">
    <property type="term" value="F:metal ion binding"/>
    <property type="evidence" value="ECO:0007669"/>
    <property type="project" value="UniProtKB-KW"/>
</dbReference>
<evidence type="ECO:0000256" key="2">
    <source>
        <dbReference type="ARBA" id="ARBA00003522"/>
    </source>
</evidence>
<evidence type="ECO:0000256" key="6">
    <source>
        <dbReference type="ARBA" id="ARBA00022485"/>
    </source>
</evidence>
<dbReference type="InterPro" id="IPR005980">
    <property type="entry name" value="Nase_CF_NifB"/>
</dbReference>
<dbReference type="PROSITE" id="PS51918">
    <property type="entry name" value="RADICAL_SAM"/>
    <property type="match status" value="1"/>
</dbReference>
<keyword evidence="10" id="KW-0411">Iron-sulfur</keyword>
<evidence type="ECO:0000256" key="11">
    <source>
        <dbReference type="ARBA" id="ARBA00023231"/>
    </source>
</evidence>
<dbReference type="UniPathway" id="UPA00782"/>
<keyword evidence="9" id="KW-0408">Iron</keyword>
<comment type="pathway">
    <text evidence="3">Cofactor biosynthesis; Fe-Mo cofactor biosynthesis.</text>
</comment>
<protein>
    <recommendedName>
        <fullName evidence="5">FeMo cofactor biosynthesis protein NifB</fullName>
    </recommendedName>
    <alternativeName>
        <fullName evidence="14">Nitrogenase cofactor maturase NifB</fullName>
    </alternativeName>
    <alternativeName>
        <fullName evidence="13">Radical SAM assemblase NifB</fullName>
    </alternativeName>
</protein>
<dbReference type="SFLD" id="SFLDS00029">
    <property type="entry name" value="Radical_SAM"/>
    <property type="match status" value="1"/>
</dbReference>
<evidence type="ECO:0000256" key="12">
    <source>
        <dbReference type="ARBA" id="ARBA00023239"/>
    </source>
</evidence>
<sequence length="303" mass="33797">MRNCRGCDGKNTDSPYLKSGLSSEVQQKTLKHPCYNKEAHDNARIHLPVAPKCNIKCKFCNRKFDCQNESRPGVTSNLLTPQKALETFDYYNEQVDNLTVMGIAGPGDALANFNKTKKTVELIKEKYPEVAICLSTNGLMLPIYAKELKELGITHLTVTINAVDPDIGEKIYDSIYYNGKLITGRNAAKILLDNQLEGLAKLKEMDIMCKVNIVAIKGVNDGHVKEIVKKVKSLGVTFTNIMSLIPVAGTEFENHEKLTEGELKAIRKSCEKLVTQMYHCRQCRADAVGKLGEDKDSEKRKIS</sequence>
<dbReference type="Proteomes" id="UP000184251">
    <property type="component" value="Unassembled WGS sequence"/>
</dbReference>
<dbReference type="NCBIfam" id="TIGR01290">
    <property type="entry name" value="nifB"/>
    <property type="match status" value="1"/>
</dbReference>
<comment type="cofactor">
    <cofactor evidence="1">
        <name>[4Fe-4S] cluster</name>
        <dbReference type="ChEBI" id="CHEBI:49883"/>
    </cofactor>
</comment>
<evidence type="ECO:0000256" key="3">
    <source>
        <dbReference type="ARBA" id="ARBA00005155"/>
    </source>
</evidence>
<evidence type="ECO:0000256" key="14">
    <source>
        <dbReference type="ARBA" id="ARBA00032102"/>
    </source>
</evidence>
<reference evidence="16 17" key="1">
    <citation type="submission" date="2016-11" db="EMBL/GenBank/DDBJ databases">
        <authorList>
            <person name="Jaros S."/>
            <person name="Januszkiewicz K."/>
            <person name="Wedrychowicz H."/>
        </authorList>
    </citation>
    <scope>NUCLEOTIDE SEQUENCE [LARGE SCALE GENOMIC DNA]</scope>
    <source>
        <strain evidence="16 17">DSM 14828</strain>
    </source>
</reference>
<dbReference type="InterPro" id="IPR006638">
    <property type="entry name" value="Elp3/MiaA/NifB-like_rSAM"/>
</dbReference>
<name>A0A1M4S465_9FIRM</name>
<evidence type="ECO:0000256" key="4">
    <source>
        <dbReference type="ARBA" id="ARBA00006804"/>
    </source>
</evidence>
<dbReference type="OrthoDB" id="9800746at2"/>
<dbReference type="EMBL" id="FQTU01000001">
    <property type="protein sequence ID" value="SHE27012.1"/>
    <property type="molecule type" value="Genomic_DNA"/>
</dbReference>
<evidence type="ECO:0000256" key="9">
    <source>
        <dbReference type="ARBA" id="ARBA00023004"/>
    </source>
</evidence>
<dbReference type="SMART" id="SM00729">
    <property type="entry name" value="Elp3"/>
    <property type="match status" value="1"/>
</dbReference>
<organism evidence="16 17">
    <name type="scientific">Alkalibacter saccharofermentans DSM 14828</name>
    <dbReference type="NCBI Taxonomy" id="1120975"/>
    <lineage>
        <taxon>Bacteria</taxon>
        <taxon>Bacillati</taxon>
        <taxon>Bacillota</taxon>
        <taxon>Clostridia</taxon>
        <taxon>Eubacteriales</taxon>
        <taxon>Eubacteriaceae</taxon>
        <taxon>Alkalibacter</taxon>
    </lineage>
</organism>
<evidence type="ECO:0000313" key="17">
    <source>
        <dbReference type="Proteomes" id="UP000184251"/>
    </source>
</evidence>
<evidence type="ECO:0000256" key="1">
    <source>
        <dbReference type="ARBA" id="ARBA00001966"/>
    </source>
</evidence>
<dbReference type="PANTHER" id="PTHR43787">
    <property type="entry name" value="FEMO COFACTOR BIOSYNTHESIS PROTEIN NIFB-RELATED"/>
    <property type="match status" value="1"/>
</dbReference>
<dbReference type="Gene3D" id="3.20.20.70">
    <property type="entry name" value="Aldolase class I"/>
    <property type="match status" value="1"/>
</dbReference>
<dbReference type="PANTHER" id="PTHR43787:SF13">
    <property type="entry name" value="FEMO COFACTOR BIOSYNTHESIS PROTEIN NIFB"/>
    <property type="match status" value="1"/>
</dbReference>
<keyword evidence="8" id="KW-0479">Metal-binding</keyword>
<proteinExistence type="inferred from homology"/>
<feature type="domain" description="Radical SAM core" evidence="15">
    <location>
        <begin position="39"/>
        <end position="284"/>
    </location>
</feature>
<dbReference type="CDD" id="cd01335">
    <property type="entry name" value="Radical_SAM"/>
    <property type="match status" value="1"/>
</dbReference>
<dbReference type="SUPFAM" id="SSF102114">
    <property type="entry name" value="Radical SAM enzymes"/>
    <property type="match status" value="1"/>
</dbReference>
<dbReference type="Pfam" id="PF04055">
    <property type="entry name" value="Radical_SAM"/>
    <property type="match status" value="1"/>
</dbReference>
<dbReference type="GO" id="GO:0051539">
    <property type="term" value="F:4 iron, 4 sulfur cluster binding"/>
    <property type="evidence" value="ECO:0007669"/>
    <property type="project" value="UniProtKB-KW"/>
</dbReference>
<evidence type="ECO:0000313" key="16">
    <source>
        <dbReference type="EMBL" id="SHE27012.1"/>
    </source>
</evidence>
<keyword evidence="6" id="KW-0004">4Fe-4S</keyword>
<evidence type="ECO:0000256" key="5">
    <source>
        <dbReference type="ARBA" id="ARBA00021702"/>
    </source>
</evidence>
<dbReference type="InterPro" id="IPR058240">
    <property type="entry name" value="rSAM_sf"/>
</dbReference>
<dbReference type="SFLD" id="SFLDG01068">
    <property type="entry name" value="FeMo_cofactor_biosynthesis_pro"/>
    <property type="match status" value="1"/>
</dbReference>
<comment type="function">
    <text evidence="2">Involved in the biosynthesis of the iron-molybdenum cofactor (FeMo-co or M-cluster) found in the dinitrogenase enzyme of the nitrogenase complex in nitrogen-fixing microorganisms. NifB catalyzes the crucial step of radical SAM-dependent carbide insertion that occurs concomitant with the insertion of a 9th sulfur and the rearrangement/coupling of two [4Fe-4S] clusters into a [8Fe-9S-C] cluster, the precursor to the M-cluster.</text>
</comment>
<evidence type="ECO:0000256" key="7">
    <source>
        <dbReference type="ARBA" id="ARBA00022691"/>
    </source>
</evidence>
<dbReference type="RefSeq" id="WP_073269337.1">
    <property type="nucleotide sequence ID" value="NZ_FQTU01000001.1"/>
</dbReference>
<dbReference type="GO" id="GO:0016829">
    <property type="term" value="F:lyase activity"/>
    <property type="evidence" value="ECO:0007669"/>
    <property type="project" value="UniProtKB-KW"/>
</dbReference>
<dbReference type="InterPro" id="IPR013785">
    <property type="entry name" value="Aldolase_TIM"/>
</dbReference>
<gene>
    <name evidence="16" type="ORF">SAMN02746064_00017</name>
</gene>
<evidence type="ECO:0000256" key="8">
    <source>
        <dbReference type="ARBA" id="ARBA00022723"/>
    </source>
</evidence>
<keyword evidence="12" id="KW-0456">Lyase</keyword>